<name>A0A1Y2HZP2_9FUNG</name>
<gene>
    <name evidence="2" type="ORF">BCR44DRAFT_1427423</name>
</gene>
<dbReference type="Proteomes" id="UP000193411">
    <property type="component" value="Unassembled WGS sequence"/>
</dbReference>
<accession>A0A1Y2HZP2</accession>
<feature type="region of interest" description="Disordered" evidence="1">
    <location>
        <begin position="247"/>
        <end position="268"/>
    </location>
</feature>
<reference evidence="2 3" key="1">
    <citation type="submission" date="2016-07" db="EMBL/GenBank/DDBJ databases">
        <title>Pervasive Adenine N6-methylation of Active Genes in Fungi.</title>
        <authorList>
            <consortium name="DOE Joint Genome Institute"/>
            <person name="Mondo S.J."/>
            <person name="Dannebaum R.O."/>
            <person name="Kuo R.C."/>
            <person name="Labutti K."/>
            <person name="Haridas S."/>
            <person name="Kuo A."/>
            <person name="Salamov A."/>
            <person name="Ahrendt S.R."/>
            <person name="Lipzen A."/>
            <person name="Sullivan W."/>
            <person name="Andreopoulos W.B."/>
            <person name="Clum A."/>
            <person name="Lindquist E."/>
            <person name="Daum C."/>
            <person name="Ramamoorthy G.K."/>
            <person name="Gryganskyi A."/>
            <person name="Culley D."/>
            <person name="Magnuson J.K."/>
            <person name="James T.Y."/>
            <person name="O'Malley M.A."/>
            <person name="Stajich J.E."/>
            <person name="Spatafora J.W."/>
            <person name="Visel A."/>
            <person name="Grigoriev I.V."/>
        </authorList>
    </citation>
    <scope>NUCLEOTIDE SEQUENCE [LARGE SCALE GENOMIC DNA]</scope>
    <source>
        <strain evidence="2 3">PL171</strain>
    </source>
</reference>
<feature type="compositionally biased region" description="Gly residues" evidence="1">
    <location>
        <begin position="771"/>
        <end position="796"/>
    </location>
</feature>
<evidence type="ECO:0000313" key="3">
    <source>
        <dbReference type="Proteomes" id="UP000193411"/>
    </source>
</evidence>
<sequence length="1198" mass="125857">MATHGTSSNPPARTSSSSDTTTASTSAGSTSATKPRRAVPPRTRPLPPPQSSARPPGSIYQQQQEHTWKGTWIWPWRITQGGPTAPNLQLGSVIMSLPAAQSHNSFEILQSIQGDNYTTPPPPASLTPTLTEPPTAGQGTGSAGGRPRFMGQPSYGPGKGMEVDLENVFAKHIPDTFTGAMIQKLFTINDVVPDIFEHRPAFQSNKRNVELYYRDADLAAEAIRRFHKCKLDDRYLIHVMHLSHRLDPASGTRCAPTHNRAGTPSNSVARALGPLAACTPRAPASVPVSVSLSSSSSAAAAAASMPLVSAASDLASMSSMASATTSDSVSDRAASPAVFPARPGSFRGSARGGGSGGSSGGGMPRRRPPSEFMVPAVEYQEKPKLEQEYLVDLYNIPYLCPISALPALLLPHAITPYDVRKISFGHPSSPAAQARLSAMTPRQARSEHAGRVRLVFASFLEAEHAVDKLQAGDVFIEERQLHGRPFGVWRKGFGLERDWPAGHVGERLGEVADKNKEAAATQVGDAMEDKELGKTIASSPADADTEANEDKREDRPGDTVAPKPTEVQTSASPPEVLNKEEPIATSTSNKPGPHGVFIYNTTQVPGSPLTLKPDAEEPVAETTTLGGTVTHADDDNHPHVHHANTVRDPPHSSHPPHDTTSHDGDASMAGDDEKPTHNRSSTLPPNTFASSPPHHVHLQPGTIPAHMGPRHGGSSSAGRPFGTPGTFYESSAAHLRMPHHAPMRRPGSGGEFAAGMASGRGEFSPSSPSVGRGGEYGGRGAGGGGGGFRNGRGGSPSGYMHRGGRGGGGYHDGGRQQHQQHRNQGEFGTRHDSVMGLADAAGAATMAVPVFGMIPAQQSGPTGAGMDAAAGATGAGMIQMLPPGAVVVTGDGTTAYVLPPQMVMAASVASTAPPANALGGPPGATSPRTPSAGRHDGQGYQKQQQPSGTAPQPSVSLNAMHMHQPQPHVHPAPPGVIHLGPQQPFPQHHTLAHQQGPAPSSSPPPIPAHVSEPTDNTGHGHGMLTIPSPPLPYSARNQLTPIGRMPGDMFPLELHKRLGDMQLLHMCCLHVFGVHPDASPDDLEVVLMACAVRPYDICVDPMTYKLSPPQSDTQQQQRRDQIMIVQVLSSDLAQDVFFKDTNTHLNQAMAMVNGRKFMGRMLLQLQHPQLPGPMVADAGVGTSCSSSSTMLVAGSGAT</sequence>
<organism evidence="2 3">
    <name type="scientific">Catenaria anguillulae PL171</name>
    <dbReference type="NCBI Taxonomy" id="765915"/>
    <lineage>
        <taxon>Eukaryota</taxon>
        <taxon>Fungi</taxon>
        <taxon>Fungi incertae sedis</taxon>
        <taxon>Blastocladiomycota</taxon>
        <taxon>Blastocladiomycetes</taxon>
        <taxon>Blastocladiales</taxon>
        <taxon>Catenariaceae</taxon>
        <taxon>Catenaria</taxon>
    </lineage>
</organism>
<protein>
    <submittedName>
        <fullName evidence="2">Uncharacterized protein</fullName>
    </submittedName>
</protein>
<feature type="region of interest" description="Disordered" evidence="1">
    <location>
        <begin position="1"/>
        <end position="65"/>
    </location>
</feature>
<feature type="compositionally biased region" description="Polar residues" evidence="1">
    <location>
        <begin position="678"/>
        <end position="690"/>
    </location>
</feature>
<dbReference type="STRING" id="765915.A0A1Y2HZP2"/>
<feature type="compositionally biased region" description="Basic and acidic residues" evidence="1">
    <location>
        <begin position="648"/>
        <end position="676"/>
    </location>
</feature>
<feature type="compositionally biased region" description="Basic and acidic residues" evidence="1">
    <location>
        <begin position="548"/>
        <end position="557"/>
    </location>
</feature>
<feature type="compositionally biased region" description="Low complexity" evidence="1">
    <location>
        <begin position="1"/>
        <end position="33"/>
    </location>
</feature>
<feature type="compositionally biased region" description="Gly residues" evidence="1">
    <location>
        <begin position="350"/>
        <end position="363"/>
    </location>
</feature>
<feature type="region of interest" description="Disordered" evidence="1">
    <location>
        <begin position="325"/>
        <end position="370"/>
    </location>
</feature>
<feature type="region of interest" description="Disordered" evidence="1">
    <location>
        <begin position="914"/>
        <end position="1029"/>
    </location>
</feature>
<evidence type="ECO:0000313" key="2">
    <source>
        <dbReference type="EMBL" id="ORZ39203.1"/>
    </source>
</evidence>
<dbReference type="AlphaFoldDB" id="A0A1Y2HZP2"/>
<feature type="compositionally biased region" description="Low complexity" evidence="1">
    <location>
        <begin position="325"/>
        <end position="335"/>
    </location>
</feature>
<feature type="compositionally biased region" description="Low complexity" evidence="1">
    <location>
        <begin position="126"/>
        <end position="136"/>
    </location>
</feature>
<feature type="region of interest" description="Disordered" evidence="1">
    <location>
        <begin position="113"/>
        <end position="152"/>
    </location>
</feature>
<feature type="region of interest" description="Disordered" evidence="1">
    <location>
        <begin position="512"/>
        <end position="829"/>
    </location>
</feature>
<evidence type="ECO:0000256" key="1">
    <source>
        <dbReference type="SAM" id="MobiDB-lite"/>
    </source>
</evidence>
<keyword evidence="3" id="KW-1185">Reference proteome</keyword>
<proteinExistence type="predicted"/>
<comment type="caution">
    <text evidence="2">The sequence shown here is derived from an EMBL/GenBank/DDBJ whole genome shotgun (WGS) entry which is preliminary data.</text>
</comment>
<dbReference type="EMBL" id="MCFL01000006">
    <property type="protein sequence ID" value="ORZ39203.1"/>
    <property type="molecule type" value="Genomic_DNA"/>
</dbReference>
<feature type="compositionally biased region" description="Polar residues" evidence="1">
    <location>
        <begin position="940"/>
        <end position="957"/>
    </location>
</feature>